<dbReference type="GO" id="GO:0098025">
    <property type="term" value="C:virus tail, baseplate"/>
    <property type="evidence" value="ECO:0007669"/>
    <property type="project" value="UniProtKB-UniRule"/>
</dbReference>
<feature type="domain" description="Baseplate protein gp9-like C-terminal" evidence="6">
    <location>
        <begin position="156"/>
        <end position="265"/>
    </location>
</feature>
<dbReference type="RefSeq" id="YP_009056745.1">
    <property type="nucleotide sequence ID" value="NC_024794.1"/>
</dbReference>
<dbReference type="GO" id="GO:0019076">
    <property type="term" value="P:viral release from host cell"/>
    <property type="evidence" value="ECO:0007669"/>
    <property type="project" value="InterPro"/>
</dbReference>
<feature type="domain" description="Baseplate structural protein Gp10 C-terminal" evidence="4">
    <location>
        <begin position="451"/>
        <end position="603"/>
    </location>
</feature>
<reference evidence="7 8" key="1">
    <citation type="journal article" date="2014" name="Vet. Microbiol.">
        <title>A cocktail of in vitro efficient phages is not a guarantee for in vivo therapeutic results against avian colibacillosis.</title>
        <authorList>
            <person name="Tsonos J."/>
            <person name="Oosterik L.H."/>
            <person name="Tuntufye H.N."/>
            <person name="Klumpp J."/>
            <person name="Butaye P."/>
            <person name="De Greve H."/>
            <person name="Hernalsteens J.P."/>
            <person name="Lavigne R."/>
            <person name="Goddeeris B.M."/>
        </authorList>
    </citation>
    <scope>NUCLEOTIDE SEQUENCE [LARGE SCALE GENOMIC DNA]</scope>
</reference>
<keyword evidence="8" id="KW-1185">Reference proteome</keyword>
<feature type="disulfide bond" description="Interchain; alternate" evidence="1">
    <location>
        <position position="557"/>
    </location>
</feature>
<feature type="region of interest" description="Disordered" evidence="2">
    <location>
        <begin position="505"/>
        <end position="538"/>
    </location>
</feature>
<keyword evidence="1" id="KW-1226">Viral baseplate protein</keyword>
<comment type="induction">
    <text evidence="1">Expressed in the late phase of the viral replicative cycle.</text>
</comment>
<keyword evidence="1" id="KW-1188">Viral release from host cell</keyword>
<dbReference type="Pfam" id="PF22670">
    <property type="entry name" value="Gp10_D3"/>
    <property type="match status" value="1"/>
</dbReference>
<dbReference type="Pfam" id="PF21939">
    <property type="entry name" value="Gp10_C"/>
    <property type="match status" value="1"/>
</dbReference>
<dbReference type="HAMAP" id="MF_04106">
    <property type="entry name" value="BP10_T4"/>
    <property type="match status" value="1"/>
</dbReference>
<dbReference type="Proteomes" id="UP000027388">
    <property type="component" value="Segment"/>
</dbReference>
<evidence type="ECO:0000313" key="7">
    <source>
        <dbReference type="EMBL" id="AHV82862.1"/>
    </source>
</evidence>
<keyword evidence="1" id="KW-1015">Disulfide bond</keyword>
<dbReference type="Gene3D" id="2.60.120.640">
    <property type="entry name" value="gp9"/>
    <property type="match status" value="1"/>
</dbReference>
<evidence type="ECO:0000256" key="1">
    <source>
        <dbReference type="HAMAP-Rule" id="MF_04106"/>
    </source>
</evidence>
<dbReference type="Gene3D" id="1.20.5.960">
    <property type="entry name" value="Bacteriophage t4 gene product 9 (gp9)"/>
    <property type="match status" value="1"/>
</dbReference>
<evidence type="ECO:0000259" key="6">
    <source>
        <dbReference type="Pfam" id="PF23618"/>
    </source>
</evidence>
<sequence>MKQNIKIGNVVDDGQGDYLRRGGAKINENFDELYYELGDGEVPYSAGAWKTYHSSDGLNLAAEWGKSYAIDTSTGRVSINLPKGTVEDYNKVIRARDVFATWNINPVTLIAASGDTIKGSSNPVEINVQFSDLELVYCSPGRWEYVKNKQIDKITSSDISSVARKEFLVEVQGQTDFLDVFGPVSYNVNNIRVKHRGNELYYGDVFSDNSDFGSPGANPGEIVALDGKNIRLRQPCNIGDTVQIETFLDGITQLRSSYSRRQIRILDSKLTTRPSLEGSVYVADLSTLKSIPFSAFGVNPSEPVNTNSLEVRFNGILQELAGTVGLPMFRCEGADAETSTECSALGGTWVTSNTDYSIEYDDNDATIARALVFDRKFEDQDIIDITWFNNDLGTLLSIDDILDTTDERYVAQGATVNVTGDVALTDFNNIGWPNVESVPAYSREFSSIANIFNTIYPVGTIYENAVNPNNPATYLGFGSWKLWGQGKVLVGWNDDISDPNFALNNNDLDSSGNPTHTAGGTVGTTSNTLTNSDLPPTQTDEKVLISDENGTIIIGGCQYDPDAEGPIYTKYREGHATTNSTHIPPQAVNNIQPSITVYRWVRIA</sequence>
<accession>A0A067ZKF9</accession>
<comment type="similarity">
    <text evidence="1">Belongs to the T4likevirus baseplate wedge protein gp10 family.</text>
</comment>
<name>A0A067ZKF9_9CAUD</name>
<evidence type="ECO:0000259" key="4">
    <source>
        <dbReference type="Pfam" id="PF21939"/>
    </source>
</evidence>
<evidence type="ECO:0000256" key="2">
    <source>
        <dbReference type="SAM" id="MobiDB-lite"/>
    </source>
</evidence>
<dbReference type="InterPro" id="IPR008987">
    <property type="entry name" value="Baseplate_struct_prot_Gp9/10_N"/>
</dbReference>
<keyword evidence="1" id="KW-1227">Viral tail protein</keyword>
<dbReference type="Pfam" id="PF23618">
    <property type="entry name" value="T4_gp9_10_C"/>
    <property type="match status" value="1"/>
</dbReference>
<dbReference type="InterPro" id="IPR036240">
    <property type="entry name" value="Gp9-like_sf"/>
</dbReference>
<dbReference type="InterPro" id="IPR053827">
    <property type="entry name" value="Gp10_C"/>
</dbReference>
<evidence type="ECO:0000259" key="3">
    <source>
        <dbReference type="Pfam" id="PF07880"/>
    </source>
</evidence>
<keyword evidence="1" id="KW-0426">Late protein</keyword>
<gene>
    <name evidence="7" type="ORF">PhAPEC2_153</name>
</gene>
<feature type="domain" description="Baseplate wedge protein gp10" evidence="5">
    <location>
        <begin position="267"/>
        <end position="390"/>
    </location>
</feature>
<proteinExistence type="evidence at transcript level"/>
<dbReference type="InterPro" id="IPR027411">
    <property type="entry name" value="Gp9/Gp10_mid_dom_sf"/>
</dbReference>
<keyword evidence="1" id="KW-1245">Viral tail assembly</keyword>
<evidence type="ECO:0000259" key="5">
    <source>
        <dbReference type="Pfam" id="PF22670"/>
    </source>
</evidence>
<comment type="subunit">
    <text evidence="1">Homotrimer; disulfide-linked. Heteromultimer with gp7; a gp10 molecule is disulfide-linked to gp7 and the other two remaining gp10 molecules form a disulfide bond.</text>
</comment>
<dbReference type="Pfam" id="PF07880">
    <property type="entry name" value="T4_gp9_10_N"/>
    <property type="match status" value="1"/>
</dbReference>
<comment type="subcellular location">
    <subcellularLocation>
        <location evidence="1">Virion</location>
    </subcellularLocation>
    <text evidence="1">Present in the baseplate.</text>
</comment>
<dbReference type="GO" id="GO:0098003">
    <property type="term" value="P:viral tail assembly"/>
    <property type="evidence" value="ECO:0007669"/>
    <property type="project" value="UniProtKB-KW"/>
</dbReference>
<comment type="function">
    <text evidence="1">Baseplate protein. Involved in the tail assembly.</text>
</comment>
<dbReference type="InterPro" id="IPR054430">
    <property type="entry name" value="Gp10_D3"/>
</dbReference>
<organism evidence="7 8">
    <name type="scientific">Escherichia phage vB_EcoM_PhAPEC2</name>
    <dbReference type="NCBI Taxonomy" id="1391224"/>
    <lineage>
        <taxon>Viruses</taxon>
        <taxon>Duplodnaviria</taxon>
        <taxon>Heunggongvirae</taxon>
        <taxon>Uroviricota</taxon>
        <taxon>Caudoviricetes</taxon>
        <taxon>Pantevenvirales</taxon>
        <taxon>Straboviridae</taxon>
        <taxon>Tevenvirinae</taxon>
        <taxon>Mosigvirus</taxon>
        <taxon>Mosigvirus phapec2</taxon>
    </lineage>
</organism>
<dbReference type="InterPro" id="IPR056391">
    <property type="entry name" value="Baseplate_gp9_C"/>
</dbReference>
<protein>
    <recommendedName>
        <fullName evidence="1">Baseplate wedge protein gp10</fullName>
    </recommendedName>
</protein>
<dbReference type="EMBL" id="KF562341">
    <property type="protein sequence ID" value="AHV82862.1"/>
    <property type="molecule type" value="Genomic_DNA"/>
</dbReference>
<feature type="disulfide bond" description="Interchain (with GP7); alternate" evidence="1">
    <location>
        <position position="557"/>
    </location>
</feature>
<keyword evidence="1" id="KW-0946">Virion</keyword>
<feature type="domain" description="Baseplate structural protein Gp9/Gp10 N-terminal" evidence="3">
    <location>
        <begin position="2"/>
        <end position="155"/>
    </location>
</feature>
<dbReference type="InterPro" id="IPR034695">
    <property type="entry name" value="BP10_T4"/>
</dbReference>
<dbReference type="KEGG" id="vg:20284309"/>
<dbReference type="GeneID" id="20284309"/>
<evidence type="ECO:0000313" key="8">
    <source>
        <dbReference type="Proteomes" id="UP000027388"/>
    </source>
</evidence>
<dbReference type="SUPFAM" id="SSF50017">
    <property type="entry name" value="gp9"/>
    <property type="match status" value="1"/>
</dbReference>